<feature type="non-terminal residue" evidence="2">
    <location>
        <position position="1"/>
    </location>
</feature>
<feature type="compositionally biased region" description="Low complexity" evidence="1">
    <location>
        <begin position="1142"/>
        <end position="1153"/>
    </location>
</feature>
<feature type="compositionally biased region" description="Basic and acidic residues" evidence="1">
    <location>
        <begin position="531"/>
        <end position="540"/>
    </location>
</feature>
<feature type="region of interest" description="Disordered" evidence="1">
    <location>
        <begin position="287"/>
        <end position="313"/>
    </location>
</feature>
<evidence type="ECO:0000313" key="2">
    <source>
        <dbReference type="EMBL" id="KYQ53833.1"/>
    </source>
</evidence>
<dbReference type="Proteomes" id="UP000075809">
    <property type="component" value="Unassembled WGS sequence"/>
</dbReference>
<feature type="region of interest" description="Disordered" evidence="1">
    <location>
        <begin position="1029"/>
        <end position="1061"/>
    </location>
</feature>
<feature type="compositionally biased region" description="Basic and acidic residues" evidence="1">
    <location>
        <begin position="169"/>
        <end position="182"/>
    </location>
</feature>
<gene>
    <name evidence="2" type="ORF">ALC60_07242</name>
</gene>
<proteinExistence type="predicted"/>
<organism evidence="2 3">
    <name type="scientific">Mycetomoellerius zeteki</name>
    <dbReference type="NCBI Taxonomy" id="64791"/>
    <lineage>
        <taxon>Eukaryota</taxon>
        <taxon>Metazoa</taxon>
        <taxon>Ecdysozoa</taxon>
        <taxon>Arthropoda</taxon>
        <taxon>Hexapoda</taxon>
        <taxon>Insecta</taxon>
        <taxon>Pterygota</taxon>
        <taxon>Neoptera</taxon>
        <taxon>Endopterygota</taxon>
        <taxon>Hymenoptera</taxon>
        <taxon>Apocrita</taxon>
        <taxon>Aculeata</taxon>
        <taxon>Formicoidea</taxon>
        <taxon>Formicidae</taxon>
        <taxon>Myrmicinae</taxon>
        <taxon>Mycetomoellerius</taxon>
    </lineage>
</organism>
<reference evidence="2 3" key="1">
    <citation type="submission" date="2015-09" db="EMBL/GenBank/DDBJ databases">
        <title>Trachymyrmex zeteki WGS genome.</title>
        <authorList>
            <person name="Nygaard S."/>
            <person name="Hu H."/>
            <person name="Boomsma J."/>
            <person name="Zhang G."/>
        </authorList>
    </citation>
    <scope>NUCLEOTIDE SEQUENCE [LARGE SCALE GENOMIC DNA]</scope>
    <source>
        <strain evidence="2">Tzet28-1</strain>
        <tissue evidence="2">Whole body</tissue>
    </source>
</reference>
<feature type="compositionally biased region" description="Low complexity" evidence="1">
    <location>
        <begin position="829"/>
        <end position="854"/>
    </location>
</feature>
<feature type="compositionally biased region" description="Basic and acidic residues" evidence="1">
    <location>
        <begin position="1029"/>
        <end position="1040"/>
    </location>
</feature>
<feature type="region of interest" description="Disordered" evidence="1">
    <location>
        <begin position="795"/>
        <end position="891"/>
    </location>
</feature>
<dbReference type="STRING" id="64791.A0A151X0T0"/>
<sequence>RENSSSPETCNNGVCSTTFPEEMTSVRTCYCKHEENVARKKDNDIRIHNANRHPVIVVSKKSILDTHRSVEVQLSNSILSPETSTALENAEKIINNAKIQLIEVCATSSFDSARRHRNTMNDPEVAGTPRTRRVRLDTLQRGKPIEKPITEAATETISVTLVSKLEKEFEDAKNSDAGRDVEQIQSPKVRNYRQEKKDPDSQNAEKVPERLKNKTSQGATKFAMVEIPQIDRNEKLHKARNENHEGILFLSSAGGDTQIRYAEDDEIFCKRSADHQRNVENIVNKIQVEENQSDRSKPSPDDDISRIAGFPRQHENIASRYQEMESPKPHRMIDRHFSHTFNSHNGQDGLHVTNEDVQCRSFASGYTDVFRETIFAEDNLDDIDLYRPCLDNLDSILYSNDRKIERVARVTRNLSELLSDSEFAIYKLDKNELISQDATKFYRNSLNDKDGEYPLNEALNEAARSSLLETELRNEDLTVSKVYRTDDPQAANAAGTKLSAFTKKDGSRSNYSKNSVESSVFPASDANDSPRTSRDSDRTQRSAAKAYLSESSMDRSDATTFSNLVPTLSSTHTEAPCRHQKKEIARDDRHEVTSAKKFSECKIRRSGKEYIDDRIFARFFRKDTSQAADRFLAYILQDEKRSIEGKIASALKESAVTPAAVQKLLNHLREVESIRDARQSETLDILRNILINVKSLGEHSSDISECRETRESVRSTARCESVQHFANSKKDTGQTGNADVVRIVSIDVKNQTDKDVNENNPKKEEIFSWNVTGSLIRTYATSNVNEETILRAENTNDIGQVNEKSNDSKNPDQYFSPAIPESRESVHFAAAKNSKNSSKNSKNNNSNGNSCSEAESLKQISDIRSDDNENPEENSEHLSTKIASARSKGGSEMEAVDLLAGISVSKNKDDIIIEKLEDDKSNEVVQIDKNQRTNKIVTQGDQVIDARSNIPEKAVKEIISEKTQDSTTPASKRVLFTFAKVSETKNERISSNVNLAKSKFIDEDLTKDVNLVHSSAKENTESLREAKIDPQQEMIKERNPADNNCSTESPRDCVLPKSSESSSRKVASCNKQISFDIAGKDNLTRDMRNEEACKLMMFAVVENRRDGNEISKPQKTATSDNEQQPIDLTGISRKYKIDVLSSSNSSVSSTSTNGALGADARRVGTTPETSSHSEGELYMPSSCSYSLGEVRVLRRKHDLIEDNAMDRDSSVTVLVTRSMLTSLNDSTMVSVSKRYKKEIVNIDLTQSIILSTSINTGNIIVSG</sequence>
<feature type="region of interest" description="Disordered" evidence="1">
    <location>
        <begin position="169"/>
        <end position="217"/>
    </location>
</feature>
<protein>
    <submittedName>
        <fullName evidence="2">Uncharacterized protein</fullName>
    </submittedName>
</protein>
<evidence type="ECO:0000256" key="1">
    <source>
        <dbReference type="SAM" id="MobiDB-lite"/>
    </source>
</evidence>
<keyword evidence="3" id="KW-1185">Reference proteome</keyword>
<feature type="region of interest" description="Disordered" evidence="1">
    <location>
        <begin position="1142"/>
        <end position="1177"/>
    </location>
</feature>
<dbReference type="AlphaFoldDB" id="A0A151X0T0"/>
<feature type="compositionally biased region" description="Basic and acidic residues" evidence="1">
    <location>
        <begin position="292"/>
        <end position="305"/>
    </location>
</feature>
<feature type="region of interest" description="Disordered" evidence="1">
    <location>
        <begin position="503"/>
        <end position="552"/>
    </location>
</feature>
<name>A0A151X0T0_9HYME</name>
<feature type="compositionally biased region" description="Polar residues" evidence="1">
    <location>
        <begin position="508"/>
        <end position="518"/>
    </location>
</feature>
<dbReference type="EMBL" id="KQ982614">
    <property type="protein sequence ID" value="KYQ53833.1"/>
    <property type="molecule type" value="Genomic_DNA"/>
</dbReference>
<accession>A0A151X0T0</accession>
<evidence type="ECO:0000313" key="3">
    <source>
        <dbReference type="Proteomes" id="UP000075809"/>
    </source>
</evidence>